<dbReference type="Gene3D" id="3.30.1360.120">
    <property type="entry name" value="Probable tRNA modification gtpase trme, domain 1"/>
    <property type="match status" value="1"/>
</dbReference>
<dbReference type="RefSeq" id="WP_270681037.1">
    <property type="nucleotide sequence ID" value="NZ_JAQFWP010000085.1"/>
</dbReference>
<dbReference type="Pfam" id="PF04268">
    <property type="entry name" value="SoxG"/>
    <property type="match status" value="1"/>
</dbReference>
<proteinExistence type="predicted"/>
<protein>
    <recommendedName>
        <fullName evidence="3">Sarcosine oxidase subunit gamma</fullName>
    </recommendedName>
</protein>
<evidence type="ECO:0000313" key="1">
    <source>
        <dbReference type="EMBL" id="MDA2808443.1"/>
    </source>
</evidence>
<accession>A0ABT4TUQ9</accession>
<organism evidence="1 2">
    <name type="scientific">Nocardiopsis suaedae</name>
    <dbReference type="NCBI Taxonomy" id="3018444"/>
    <lineage>
        <taxon>Bacteria</taxon>
        <taxon>Bacillati</taxon>
        <taxon>Actinomycetota</taxon>
        <taxon>Actinomycetes</taxon>
        <taxon>Streptosporangiales</taxon>
        <taxon>Nocardiopsidaceae</taxon>
        <taxon>Nocardiopsis</taxon>
    </lineage>
</organism>
<gene>
    <name evidence="1" type="ORF">O4U47_28305</name>
</gene>
<comment type="caution">
    <text evidence="1">The sequence shown here is derived from an EMBL/GenBank/DDBJ whole genome shotgun (WGS) entry which is preliminary data.</text>
</comment>
<dbReference type="Gene3D" id="3.30.70.1520">
    <property type="entry name" value="Heterotetrameric sarcosine oxidase"/>
    <property type="match status" value="1"/>
</dbReference>
<name>A0ABT4TUQ9_9ACTN</name>
<dbReference type="SUPFAM" id="SSF103025">
    <property type="entry name" value="Folate-binding domain"/>
    <property type="match status" value="1"/>
</dbReference>
<sequence>MAEPAVPRRRSPAEDLLEGSHLRELSFLAQAELRVDAEEADAASRMAEQFLGCPLPGPGRATGTGTPYVLWSGPGRYLVVDAEATGRGLCAGLSAALGGEYGRLCAAVADLSAQRTVLELRGPDAEEVLARGCPLDLHPREFGTGSYAQTVIGKAAVGLHRTGGDGPPGGDATAFRILVRASFADYLARLLTGAAADVRNARAGAVV</sequence>
<reference evidence="1" key="1">
    <citation type="submission" date="2023-01" db="EMBL/GenBank/DDBJ databases">
        <title>Draft genome sequence of Nocardiopsis sp. LSu2-4 isolated from halophytes.</title>
        <authorList>
            <person name="Duangmal K."/>
            <person name="Chantavorakit T."/>
        </authorList>
    </citation>
    <scope>NUCLEOTIDE SEQUENCE</scope>
    <source>
        <strain evidence="1">LSu2-4</strain>
    </source>
</reference>
<dbReference type="EMBL" id="JAQFWP010000085">
    <property type="protein sequence ID" value="MDA2808443.1"/>
    <property type="molecule type" value="Genomic_DNA"/>
</dbReference>
<dbReference type="InterPro" id="IPR007375">
    <property type="entry name" value="SoxG"/>
</dbReference>
<dbReference type="InterPro" id="IPR027266">
    <property type="entry name" value="TrmE/GcvT-like"/>
</dbReference>
<keyword evidence="2" id="KW-1185">Reference proteome</keyword>
<dbReference type="Proteomes" id="UP001165685">
    <property type="component" value="Unassembled WGS sequence"/>
</dbReference>
<evidence type="ECO:0008006" key="3">
    <source>
        <dbReference type="Google" id="ProtNLM"/>
    </source>
</evidence>
<evidence type="ECO:0000313" key="2">
    <source>
        <dbReference type="Proteomes" id="UP001165685"/>
    </source>
</evidence>